<name>A0ABQ8CGN0_BRANA</name>
<evidence type="ECO:0000313" key="3">
    <source>
        <dbReference type="Proteomes" id="UP000824890"/>
    </source>
</evidence>
<proteinExistence type="predicted"/>
<comment type="caution">
    <text evidence="2">The sequence shown here is derived from an EMBL/GenBank/DDBJ whole genome shotgun (WGS) entry which is preliminary data.</text>
</comment>
<dbReference type="Proteomes" id="UP000824890">
    <property type="component" value="Unassembled WGS sequence"/>
</dbReference>
<dbReference type="EMBL" id="JAGKQM010000008">
    <property type="protein sequence ID" value="KAH0916215.1"/>
    <property type="molecule type" value="Genomic_DNA"/>
</dbReference>
<evidence type="ECO:0000313" key="2">
    <source>
        <dbReference type="EMBL" id="KAH0916215.1"/>
    </source>
</evidence>
<accession>A0ABQ8CGN0</accession>
<feature type="region of interest" description="Disordered" evidence="1">
    <location>
        <begin position="1"/>
        <end position="31"/>
    </location>
</feature>
<organism evidence="2 3">
    <name type="scientific">Brassica napus</name>
    <name type="common">Rape</name>
    <dbReference type="NCBI Taxonomy" id="3708"/>
    <lineage>
        <taxon>Eukaryota</taxon>
        <taxon>Viridiplantae</taxon>
        <taxon>Streptophyta</taxon>
        <taxon>Embryophyta</taxon>
        <taxon>Tracheophyta</taxon>
        <taxon>Spermatophyta</taxon>
        <taxon>Magnoliopsida</taxon>
        <taxon>eudicotyledons</taxon>
        <taxon>Gunneridae</taxon>
        <taxon>Pentapetalae</taxon>
        <taxon>rosids</taxon>
        <taxon>malvids</taxon>
        <taxon>Brassicales</taxon>
        <taxon>Brassicaceae</taxon>
        <taxon>Brassiceae</taxon>
        <taxon>Brassica</taxon>
    </lineage>
</organism>
<reference evidence="2 3" key="1">
    <citation type="submission" date="2021-05" db="EMBL/GenBank/DDBJ databases">
        <title>Genome Assembly of Synthetic Allotetraploid Brassica napus Reveals Homoeologous Exchanges between Subgenomes.</title>
        <authorList>
            <person name="Davis J.T."/>
        </authorList>
    </citation>
    <scope>NUCLEOTIDE SEQUENCE [LARGE SCALE GENOMIC DNA]</scope>
    <source>
        <strain evidence="3">cv. Da-Ae</strain>
        <tissue evidence="2">Seedling</tissue>
    </source>
</reference>
<evidence type="ECO:0000256" key="1">
    <source>
        <dbReference type="SAM" id="MobiDB-lite"/>
    </source>
</evidence>
<sequence>MAQVMDNVPSAIISNEGATPSGNDPTIMTPHSTKFIQEHGNMESDFHINEQMDEYGSVSRGGRLLKRTQRYQEMEWHTVRGRGNRGRKGRGS</sequence>
<gene>
    <name evidence="2" type="ORF">HID58_030661</name>
</gene>
<protein>
    <submittedName>
        <fullName evidence="2">Uncharacterized protein</fullName>
    </submittedName>
</protein>
<keyword evidence="3" id="KW-1185">Reference proteome</keyword>
<feature type="compositionally biased region" description="Polar residues" evidence="1">
    <location>
        <begin position="12"/>
        <end position="31"/>
    </location>
</feature>